<dbReference type="GO" id="GO:0044183">
    <property type="term" value="F:protein folding chaperone"/>
    <property type="evidence" value="ECO:0007669"/>
    <property type="project" value="TreeGrafter"/>
</dbReference>
<comment type="similarity">
    <text evidence="3">Belongs to the FKBP-type PPIase family. Tig subfamily.</text>
</comment>
<dbReference type="InterPro" id="IPR005215">
    <property type="entry name" value="Trig_fac"/>
</dbReference>
<feature type="domain" description="Trigger factor C-terminal" evidence="11">
    <location>
        <begin position="143"/>
        <end position="287"/>
    </location>
</feature>
<evidence type="ECO:0000313" key="12">
    <source>
        <dbReference type="EMBL" id="OGM09634.1"/>
    </source>
</evidence>
<dbReference type="PANTHER" id="PTHR30560:SF3">
    <property type="entry name" value="TRIGGER FACTOR-LIKE PROTEIN TIG, CHLOROPLASTIC"/>
    <property type="match status" value="1"/>
</dbReference>
<reference evidence="12 13" key="1">
    <citation type="journal article" date="2016" name="Nat. Commun.">
        <title>Thousands of microbial genomes shed light on interconnected biogeochemical processes in an aquifer system.</title>
        <authorList>
            <person name="Anantharaman K."/>
            <person name="Brown C.T."/>
            <person name="Hug L.A."/>
            <person name="Sharon I."/>
            <person name="Castelle C.J."/>
            <person name="Probst A.J."/>
            <person name="Thomas B.C."/>
            <person name="Singh A."/>
            <person name="Wilkins M.J."/>
            <person name="Karaoz U."/>
            <person name="Brodie E.L."/>
            <person name="Williams K.H."/>
            <person name="Hubbard S.S."/>
            <person name="Banfield J.F."/>
        </authorList>
    </citation>
    <scope>NUCLEOTIDE SEQUENCE [LARGE SCALE GENOMIC DNA]</scope>
</reference>
<protein>
    <recommendedName>
        <fullName evidence="5">Trigger factor</fullName>
        <ecNumber evidence="4">5.2.1.8</ecNumber>
    </recommendedName>
    <alternativeName>
        <fullName evidence="9">PPIase</fullName>
    </alternativeName>
</protein>
<proteinExistence type="inferred from homology"/>
<evidence type="ECO:0000256" key="2">
    <source>
        <dbReference type="ARBA" id="ARBA00004496"/>
    </source>
</evidence>
<evidence type="ECO:0000256" key="9">
    <source>
        <dbReference type="ARBA" id="ARBA00029986"/>
    </source>
</evidence>
<feature type="domain" description="Trigger factor ribosome-binding bacterial" evidence="10">
    <location>
        <begin position="14"/>
        <end position="127"/>
    </location>
</feature>
<dbReference type="Pfam" id="PF05698">
    <property type="entry name" value="Trigger_C"/>
    <property type="match status" value="1"/>
</dbReference>
<evidence type="ECO:0000259" key="11">
    <source>
        <dbReference type="Pfam" id="PF05698"/>
    </source>
</evidence>
<dbReference type="InterPro" id="IPR036611">
    <property type="entry name" value="Trigger_fac_ribosome-bd_sf"/>
</dbReference>
<dbReference type="EMBL" id="MGFR01000003">
    <property type="protein sequence ID" value="OGM09634.1"/>
    <property type="molecule type" value="Genomic_DNA"/>
</dbReference>
<dbReference type="EC" id="5.2.1.8" evidence="4"/>
<dbReference type="InterPro" id="IPR027304">
    <property type="entry name" value="Trigger_fact/SurA_dom_sf"/>
</dbReference>
<dbReference type="Gene3D" id="3.30.70.1050">
    <property type="entry name" value="Trigger factor ribosome-binding domain"/>
    <property type="match status" value="1"/>
</dbReference>
<evidence type="ECO:0000256" key="8">
    <source>
        <dbReference type="ARBA" id="ARBA00023235"/>
    </source>
</evidence>
<dbReference type="InterPro" id="IPR037041">
    <property type="entry name" value="Trigger_fac_C_sf"/>
</dbReference>
<accession>A0A1F7X3F3</accession>
<gene>
    <name evidence="12" type="ORF">A2Y68_03295</name>
</gene>
<dbReference type="SUPFAM" id="SSF102735">
    <property type="entry name" value="Trigger factor ribosome-binding domain"/>
    <property type="match status" value="1"/>
</dbReference>
<evidence type="ECO:0000256" key="6">
    <source>
        <dbReference type="ARBA" id="ARBA00023110"/>
    </source>
</evidence>
<dbReference type="AlphaFoldDB" id="A0A1F7X3F3"/>
<dbReference type="Pfam" id="PF05697">
    <property type="entry name" value="Trigger_N"/>
    <property type="match status" value="1"/>
</dbReference>
<name>A0A1F7X3F3_9BACT</name>
<dbReference type="Gene3D" id="1.10.3120.10">
    <property type="entry name" value="Trigger factor, C-terminal domain"/>
    <property type="match status" value="1"/>
</dbReference>
<evidence type="ECO:0000256" key="4">
    <source>
        <dbReference type="ARBA" id="ARBA00013194"/>
    </source>
</evidence>
<dbReference type="GO" id="GO:0043022">
    <property type="term" value="F:ribosome binding"/>
    <property type="evidence" value="ECO:0007669"/>
    <property type="project" value="TreeGrafter"/>
</dbReference>
<dbReference type="GO" id="GO:0015031">
    <property type="term" value="P:protein transport"/>
    <property type="evidence" value="ECO:0007669"/>
    <property type="project" value="InterPro"/>
</dbReference>
<comment type="caution">
    <text evidence="12">The sequence shown here is derived from an EMBL/GenBank/DDBJ whole genome shotgun (WGS) entry which is preliminary data.</text>
</comment>
<keyword evidence="8" id="KW-0413">Isomerase</keyword>
<dbReference type="InterPro" id="IPR008880">
    <property type="entry name" value="Trigger_fac_C"/>
</dbReference>
<sequence length="291" mass="32303">MSTKISSTLAKEADGGVQLNFTLPWETVKQAKAEALAELAKETEVPGFRKGNAPISKVSERVSRMTLVEKTVGRIIPKAIGDAIVANKLKPATYPRIEVLSADEDKDWQVTALTCELPEIVLGNYKKALKGALASGKIWTPGKDTKKEAKEPTREDKQQEVLKILLSTINVTVPKMLIEEEANSRLSNLLDRLEKLGLTLEGYLSSIGKTPETLREDYEKQAKEAITMDLILNKIADEQNLKVDEKEIEAVITASTADAKTKQRLDTPEQRRLIASILRRRASLDWLTTLL</sequence>
<comment type="subcellular location">
    <subcellularLocation>
        <location evidence="2">Cytoplasm</location>
    </subcellularLocation>
</comment>
<dbReference type="STRING" id="1802479.A2Y68_03295"/>
<organism evidence="12 13">
    <name type="scientific">Candidatus Woesebacteria bacterium RBG_13_46_13</name>
    <dbReference type="NCBI Taxonomy" id="1802479"/>
    <lineage>
        <taxon>Bacteria</taxon>
        <taxon>Candidatus Woeseibacteriota</taxon>
    </lineage>
</organism>
<evidence type="ECO:0000256" key="1">
    <source>
        <dbReference type="ARBA" id="ARBA00000971"/>
    </source>
</evidence>
<keyword evidence="7" id="KW-0143">Chaperone</keyword>
<dbReference type="GO" id="GO:0003755">
    <property type="term" value="F:peptidyl-prolyl cis-trans isomerase activity"/>
    <property type="evidence" value="ECO:0007669"/>
    <property type="project" value="UniProtKB-KW"/>
</dbReference>
<dbReference type="SUPFAM" id="SSF109998">
    <property type="entry name" value="Triger factor/SurA peptide-binding domain-like"/>
    <property type="match status" value="1"/>
</dbReference>
<keyword evidence="6" id="KW-0697">Rotamase</keyword>
<dbReference type="InterPro" id="IPR008881">
    <property type="entry name" value="Trigger_fac_ribosome-bd_bac"/>
</dbReference>
<evidence type="ECO:0000256" key="3">
    <source>
        <dbReference type="ARBA" id="ARBA00005464"/>
    </source>
</evidence>
<evidence type="ECO:0000259" key="10">
    <source>
        <dbReference type="Pfam" id="PF05697"/>
    </source>
</evidence>
<dbReference type="Proteomes" id="UP000176778">
    <property type="component" value="Unassembled WGS sequence"/>
</dbReference>
<dbReference type="PANTHER" id="PTHR30560">
    <property type="entry name" value="TRIGGER FACTOR CHAPERONE AND PEPTIDYL-PROLYL CIS/TRANS ISOMERASE"/>
    <property type="match status" value="1"/>
</dbReference>
<dbReference type="GO" id="GO:0043335">
    <property type="term" value="P:protein unfolding"/>
    <property type="evidence" value="ECO:0007669"/>
    <property type="project" value="TreeGrafter"/>
</dbReference>
<dbReference type="GO" id="GO:0051083">
    <property type="term" value="P:'de novo' cotranslational protein folding"/>
    <property type="evidence" value="ECO:0007669"/>
    <property type="project" value="TreeGrafter"/>
</dbReference>
<evidence type="ECO:0000256" key="5">
    <source>
        <dbReference type="ARBA" id="ARBA00016902"/>
    </source>
</evidence>
<evidence type="ECO:0000313" key="13">
    <source>
        <dbReference type="Proteomes" id="UP000176778"/>
    </source>
</evidence>
<dbReference type="GO" id="GO:0005737">
    <property type="term" value="C:cytoplasm"/>
    <property type="evidence" value="ECO:0007669"/>
    <property type="project" value="UniProtKB-SubCell"/>
</dbReference>
<evidence type="ECO:0000256" key="7">
    <source>
        <dbReference type="ARBA" id="ARBA00023186"/>
    </source>
</evidence>
<comment type="catalytic activity">
    <reaction evidence="1">
        <text>[protein]-peptidylproline (omega=180) = [protein]-peptidylproline (omega=0)</text>
        <dbReference type="Rhea" id="RHEA:16237"/>
        <dbReference type="Rhea" id="RHEA-COMP:10747"/>
        <dbReference type="Rhea" id="RHEA-COMP:10748"/>
        <dbReference type="ChEBI" id="CHEBI:83833"/>
        <dbReference type="ChEBI" id="CHEBI:83834"/>
        <dbReference type="EC" id="5.2.1.8"/>
    </reaction>
</comment>